<dbReference type="RefSeq" id="WP_097349170.1">
    <property type="nucleotide sequence ID" value="NZ_CP052766.1"/>
</dbReference>
<dbReference type="InterPro" id="IPR003346">
    <property type="entry name" value="Transposase_20"/>
</dbReference>
<evidence type="ECO:0000313" key="3">
    <source>
        <dbReference type="EMBL" id="QJR79969.1"/>
    </source>
</evidence>
<evidence type="ECO:0000259" key="2">
    <source>
        <dbReference type="Pfam" id="PF02371"/>
    </source>
</evidence>
<dbReference type="GO" id="GO:0003677">
    <property type="term" value="F:DNA binding"/>
    <property type="evidence" value="ECO:0007669"/>
    <property type="project" value="InterPro"/>
</dbReference>
<organism evidence="3 4">
    <name type="scientific">Alteromonas pelagimontana</name>
    <dbReference type="NCBI Taxonomy" id="1858656"/>
    <lineage>
        <taxon>Bacteria</taxon>
        <taxon>Pseudomonadati</taxon>
        <taxon>Pseudomonadota</taxon>
        <taxon>Gammaproteobacteria</taxon>
        <taxon>Alteromonadales</taxon>
        <taxon>Alteromonadaceae</taxon>
        <taxon>Alteromonas/Salinimonas group</taxon>
        <taxon>Alteromonas</taxon>
    </lineage>
</organism>
<feature type="domain" description="Transposase IS110-like N-terminal" evidence="1">
    <location>
        <begin position="12"/>
        <end position="156"/>
    </location>
</feature>
<accession>A0A6M4MAG8</accession>
<sequence>MNFYTNTHPYYCGIDLHTRLLYVCIIDNENNILVHEKIGDSPEKLLALLTPYLGNIVVGVECMHCWYWVSDFCEQHNIDFILGHALYMKAIHAGKTKNDKIDALKIAKLIRGGNFPLAHAYSKEHRSIRDALRRRTHIMRMSAQLKAHVASTISQYNLPALETRLNLQNSPDRQKMHHFFPDEAVQKSMDLNLNIISTMVHELYKIEHYVKTQAQTHNARDLHILKSFPGVGKILALTILYEVGDIQRFPSVQKFASYSRLVKCKAESAGKSYGTQGNKIGNAHLKWAFSEAAVLYLKGNDNAKRYLANLQKRMSKAKALSALAHKIGRCIYFMLKNQQVFDEERFLNG</sequence>
<dbReference type="Pfam" id="PF01548">
    <property type="entry name" value="DEDD_Tnp_IS110"/>
    <property type="match status" value="1"/>
</dbReference>
<gene>
    <name evidence="3" type="ORF">CA267_003825</name>
</gene>
<dbReference type="GO" id="GO:0004803">
    <property type="term" value="F:transposase activity"/>
    <property type="evidence" value="ECO:0007669"/>
    <property type="project" value="InterPro"/>
</dbReference>
<dbReference type="InterPro" id="IPR002525">
    <property type="entry name" value="Transp_IS110-like_N"/>
</dbReference>
<dbReference type="PANTHER" id="PTHR33055">
    <property type="entry name" value="TRANSPOSASE FOR INSERTION SEQUENCE ELEMENT IS1111A"/>
    <property type="match status" value="1"/>
</dbReference>
<protein>
    <submittedName>
        <fullName evidence="3">IS110 family transposase</fullName>
    </submittedName>
</protein>
<dbReference type="EMBL" id="CP052766">
    <property type="protein sequence ID" value="QJR79969.1"/>
    <property type="molecule type" value="Genomic_DNA"/>
</dbReference>
<reference evidence="3 4" key="2">
    <citation type="submission" date="2020-04" db="EMBL/GenBank/DDBJ databases">
        <title>Complete genome sequence of Alteromonas pelagimontana 5.12T.</title>
        <authorList>
            <person name="Sinha R.K."/>
            <person name="Krishnan K.P."/>
            <person name="Kurian J.P."/>
        </authorList>
    </citation>
    <scope>NUCLEOTIDE SEQUENCE [LARGE SCALE GENOMIC DNA]</scope>
    <source>
        <strain evidence="3 4">5.12</strain>
    </source>
</reference>
<dbReference type="Proteomes" id="UP000219285">
    <property type="component" value="Chromosome"/>
</dbReference>
<dbReference type="NCBIfam" id="NF033542">
    <property type="entry name" value="transpos_IS110"/>
    <property type="match status" value="1"/>
</dbReference>
<dbReference type="KEGG" id="apel:CA267_003825"/>
<dbReference type="AlphaFoldDB" id="A0A6M4MAG8"/>
<name>A0A6M4MAG8_9ALTE</name>
<dbReference type="PANTHER" id="PTHR33055:SF15">
    <property type="entry name" value="TRANSPOSASE-RELATED"/>
    <property type="match status" value="1"/>
</dbReference>
<dbReference type="InterPro" id="IPR047650">
    <property type="entry name" value="Transpos_IS110"/>
</dbReference>
<evidence type="ECO:0000313" key="4">
    <source>
        <dbReference type="Proteomes" id="UP000219285"/>
    </source>
</evidence>
<keyword evidence="4" id="KW-1185">Reference proteome</keyword>
<evidence type="ECO:0000259" key="1">
    <source>
        <dbReference type="Pfam" id="PF01548"/>
    </source>
</evidence>
<dbReference type="Pfam" id="PF02371">
    <property type="entry name" value="Transposase_20"/>
    <property type="match status" value="1"/>
</dbReference>
<dbReference type="GO" id="GO:0006313">
    <property type="term" value="P:DNA transposition"/>
    <property type="evidence" value="ECO:0007669"/>
    <property type="project" value="InterPro"/>
</dbReference>
<feature type="domain" description="Transposase IS116/IS110/IS902 C-terminal" evidence="2">
    <location>
        <begin position="223"/>
        <end position="306"/>
    </location>
</feature>
<proteinExistence type="predicted"/>
<dbReference type="OrthoDB" id="1523051at2"/>
<reference evidence="4" key="1">
    <citation type="submission" date="2014-12" db="EMBL/GenBank/DDBJ databases">
        <title>Complete genome sequence of a multi-drug resistant Klebsiella pneumoniae.</title>
        <authorList>
            <person name="Hua X."/>
            <person name="Chen Q."/>
            <person name="Li X."/>
            <person name="Feng Y."/>
            <person name="Ruan Z."/>
            <person name="Yu Y."/>
        </authorList>
    </citation>
    <scope>NUCLEOTIDE SEQUENCE [LARGE SCALE GENOMIC DNA]</scope>
    <source>
        <strain evidence="4">5.12</strain>
    </source>
</reference>